<reference evidence="2" key="1">
    <citation type="submission" date="2021-04" db="EMBL/GenBank/DDBJ databases">
        <title>novel species isolated from subtropical streams in China.</title>
        <authorList>
            <person name="Lu H."/>
        </authorList>
    </citation>
    <scope>NUCLEOTIDE SEQUENCE</scope>
    <source>
        <strain evidence="2">FT137W</strain>
    </source>
</reference>
<evidence type="ECO:0000313" key="2">
    <source>
        <dbReference type="EMBL" id="MBR7800981.1"/>
    </source>
</evidence>
<evidence type="ECO:0000259" key="1">
    <source>
        <dbReference type="Pfam" id="PF01814"/>
    </source>
</evidence>
<dbReference type="Proteomes" id="UP000678545">
    <property type="component" value="Unassembled WGS sequence"/>
</dbReference>
<comment type="caution">
    <text evidence="2">The sequence shown here is derived from an EMBL/GenBank/DDBJ whole genome shotgun (WGS) entry which is preliminary data.</text>
</comment>
<dbReference type="AlphaFoldDB" id="A0A941E4V1"/>
<dbReference type="Pfam" id="PF01814">
    <property type="entry name" value="Hemerythrin"/>
    <property type="match status" value="1"/>
</dbReference>
<dbReference type="EMBL" id="JAGSPJ010000005">
    <property type="protein sequence ID" value="MBR7800981.1"/>
    <property type="molecule type" value="Genomic_DNA"/>
</dbReference>
<name>A0A941E4V1_9BURK</name>
<feature type="domain" description="Hemerythrin-like" evidence="1">
    <location>
        <begin position="14"/>
        <end position="153"/>
    </location>
</feature>
<dbReference type="InterPro" id="IPR012312">
    <property type="entry name" value="Hemerythrin-like"/>
</dbReference>
<sequence>MDILFASAPGFDQPLAVLKHCHDRIRKQLATLERLPSHLEKNGADIEAQKAAVGILRYFQSAAPLHHDDEEIDLLPVLQKTAQAEDAQILESVLPKILHQHEIMALQWQDLAQQLSAIAEGNTGSLEREKISAFNSLYQDHMQIEESQIAPMAMRILNAQQMHTLGLAMQHRRGIVAP</sequence>
<proteinExistence type="predicted"/>
<accession>A0A941E4V1</accession>
<organism evidence="2 3">
    <name type="scientific">Undibacterium fentianense</name>
    <dbReference type="NCBI Taxonomy" id="2828728"/>
    <lineage>
        <taxon>Bacteria</taxon>
        <taxon>Pseudomonadati</taxon>
        <taxon>Pseudomonadota</taxon>
        <taxon>Betaproteobacteria</taxon>
        <taxon>Burkholderiales</taxon>
        <taxon>Oxalobacteraceae</taxon>
        <taxon>Undibacterium</taxon>
    </lineage>
</organism>
<keyword evidence="3" id="KW-1185">Reference proteome</keyword>
<dbReference type="Gene3D" id="1.20.120.520">
    <property type="entry name" value="nmb1532 protein domain like"/>
    <property type="match status" value="1"/>
</dbReference>
<dbReference type="CDD" id="cd12108">
    <property type="entry name" value="Hr-like"/>
    <property type="match status" value="1"/>
</dbReference>
<dbReference type="RefSeq" id="WP_212676096.1">
    <property type="nucleotide sequence ID" value="NZ_JAGSPJ010000005.1"/>
</dbReference>
<protein>
    <submittedName>
        <fullName evidence="2">Hemerythrin domain-containing protein</fullName>
    </submittedName>
</protein>
<gene>
    <name evidence="2" type="ORF">KDM90_13310</name>
</gene>
<evidence type="ECO:0000313" key="3">
    <source>
        <dbReference type="Proteomes" id="UP000678545"/>
    </source>
</evidence>